<comment type="caution">
    <text evidence="8">The sequence shown here is derived from an EMBL/GenBank/DDBJ whole genome shotgun (WGS) entry which is preliminary data.</text>
</comment>
<dbReference type="InterPro" id="IPR050090">
    <property type="entry name" value="Tyrosine_recombinase_XerCD"/>
</dbReference>
<accession>A0A271KFC1</accession>
<sequence length="416" mass="46617">MSVRKRTWTNSRGIAKEAWVVDYVDGKGIRRLKTFARKKDADSFRDGAGVEIRQGIHVADRDSVRLAKAGDIWIKGAVDAGLERSSTEAYRSHLDLHIKPFIGQERLSDLSVSTLRAFEDKLRENGRSPVMVRRILVSLGTLLADAQERGFVARNVVRDMRARRRRGERQDKRQKGKLKVGVDIPSREEIRAIVNALSGRWRPLLLTAIFTGLRASELRGLRWRDVDLDKRELHVHQRADRFNAIGKPKSEAGERTIPLPPTVVNALREWKLTCPRRRTGKLDDEGKPVTVLELVFPNGAGNIEGLSNIIRRGLIPTQVEAGVTVPALDESGEPQHDKDGKPIVVGKYTGMHALRHFYASWCINRTADGGLGLPAKMVQERLGHSTIVLTMDRYGHLFPRGDDEAELASAERLLLG</sequence>
<dbReference type="Gene3D" id="1.10.443.10">
    <property type="entry name" value="Intergrase catalytic core"/>
    <property type="match status" value="1"/>
</dbReference>
<name>A0A271KFC1_9HYPH</name>
<dbReference type="InterPro" id="IPR044068">
    <property type="entry name" value="CB"/>
</dbReference>
<dbReference type="SUPFAM" id="SSF56349">
    <property type="entry name" value="DNA breaking-rejoining enzymes"/>
    <property type="match status" value="1"/>
</dbReference>
<dbReference type="RefSeq" id="WP_095519423.1">
    <property type="nucleotide sequence ID" value="NZ_NPKH01000021.1"/>
</dbReference>
<evidence type="ECO:0000313" key="9">
    <source>
        <dbReference type="Proteomes" id="UP000215931"/>
    </source>
</evidence>
<evidence type="ECO:0000256" key="5">
    <source>
        <dbReference type="PROSITE-ProRule" id="PRU01248"/>
    </source>
</evidence>
<dbReference type="AlphaFoldDB" id="A0A271KFC1"/>
<dbReference type="InterPro" id="IPR002104">
    <property type="entry name" value="Integrase_catalytic"/>
</dbReference>
<dbReference type="Proteomes" id="UP000215931">
    <property type="component" value="Unassembled WGS sequence"/>
</dbReference>
<dbReference type="PANTHER" id="PTHR30349:SF64">
    <property type="entry name" value="PROPHAGE INTEGRASE INTD-RELATED"/>
    <property type="match status" value="1"/>
</dbReference>
<dbReference type="GO" id="GO:0003677">
    <property type="term" value="F:DNA binding"/>
    <property type="evidence" value="ECO:0007669"/>
    <property type="project" value="UniProtKB-UniRule"/>
</dbReference>
<evidence type="ECO:0000313" key="8">
    <source>
        <dbReference type="EMBL" id="PAP94501.1"/>
    </source>
</evidence>
<dbReference type="InterPro" id="IPR010998">
    <property type="entry name" value="Integrase_recombinase_N"/>
</dbReference>
<dbReference type="OrthoDB" id="9785687at2"/>
<dbReference type="InterPro" id="IPR011010">
    <property type="entry name" value="DNA_brk_join_enz"/>
</dbReference>
<keyword evidence="4" id="KW-0233">DNA recombination</keyword>
<dbReference type="Pfam" id="PF00589">
    <property type="entry name" value="Phage_integrase"/>
    <property type="match status" value="1"/>
</dbReference>
<evidence type="ECO:0000256" key="3">
    <source>
        <dbReference type="ARBA" id="ARBA00023125"/>
    </source>
</evidence>
<dbReference type="Gene3D" id="1.10.150.130">
    <property type="match status" value="1"/>
</dbReference>
<dbReference type="PROSITE" id="PS51898">
    <property type="entry name" value="TYR_RECOMBINASE"/>
    <property type="match status" value="1"/>
</dbReference>
<dbReference type="CDD" id="cd01189">
    <property type="entry name" value="INT_ICEBs1_C_like"/>
    <property type="match status" value="1"/>
</dbReference>
<gene>
    <name evidence="8" type="ORF">CIT31_16005</name>
</gene>
<evidence type="ECO:0000259" key="7">
    <source>
        <dbReference type="PROSITE" id="PS51900"/>
    </source>
</evidence>
<keyword evidence="2" id="KW-0229">DNA integration</keyword>
<evidence type="ECO:0000256" key="2">
    <source>
        <dbReference type="ARBA" id="ARBA00022908"/>
    </source>
</evidence>
<protein>
    <submittedName>
        <fullName evidence="8">Site-specific integrase</fullName>
    </submittedName>
</protein>
<keyword evidence="3 5" id="KW-0238">DNA-binding</keyword>
<dbReference type="PANTHER" id="PTHR30349">
    <property type="entry name" value="PHAGE INTEGRASE-RELATED"/>
    <property type="match status" value="1"/>
</dbReference>
<proteinExistence type="inferred from homology"/>
<evidence type="ECO:0000259" key="6">
    <source>
        <dbReference type="PROSITE" id="PS51898"/>
    </source>
</evidence>
<dbReference type="GO" id="GO:0015074">
    <property type="term" value="P:DNA integration"/>
    <property type="evidence" value="ECO:0007669"/>
    <property type="project" value="UniProtKB-KW"/>
</dbReference>
<dbReference type="GO" id="GO:0006310">
    <property type="term" value="P:DNA recombination"/>
    <property type="evidence" value="ECO:0007669"/>
    <property type="project" value="UniProtKB-KW"/>
</dbReference>
<reference evidence="8 9" key="1">
    <citation type="submission" date="2017-08" db="EMBL/GenBank/DDBJ databases">
        <title>Mesorhizobium wenxinae sp. nov., a novel rhizobial species isolated from root nodules of chickpea (Cicer arietinum L.).</title>
        <authorList>
            <person name="Zhang J."/>
        </authorList>
    </citation>
    <scope>NUCLEOTIDE SEQUENCE [LARGE SCALE GENOMIC DNA]</scope>
    <source>
        <strain evidence="9">WYCCWR 10019</strain>
    </source>
</reference>
<dbReference type="InterPro" id="IPR013762">
    <property type="entry name" value="Integrase-like_cat_sf"/>
</dbReference>
<evidence type="ECO:0000256" key="1">
    <source>
        <dbReference type="ARBA" id="ARBA00008857"/>
    </source>
</evidence>
<feature type="domain" description="Core-binding (CB)" evidence="7">
    <location>
        <begin position="64"/>
        <end position="147"/>
    </location>
</feature>
<comment type="similarity">
    <text evidence="1">Belongs to the 'phage' integrase family.</text>
</comment>
<keyword evidence="9" id="KW-1185">Reference proteome</keyword>
<dbReference type="EMBL" id="NPKH01000021">
    <property type="protein sequence ID" value="PAP94501.1"/>
    <property type="molecule type" value="Genomic_DNA"/>
</dbReference>
<organism evidence="8 9">
    <name type="scientific">Mesorhizobium wenxiniae</name>
    <dbReference type="NCBI Taxonomy" id="2014805"/>
    <lineage>
        <taxon>Bacteria</taxon>
        <taxon>Pseudomonadati</taxon>
        <taxon>Pseudomonadota</taxon>
        <taxon>Alphaproteobacteria</taxon>
        <taxon>Hyphomicrobiales</taxon>
        <taxon>Phyllobacteriaceae</taxon>
        <taxon>Mesorhizobium</taxon>
    </lineage>
</organism>
<dbReference type="PROSITE" id="PS51900">
    <property type="entry name" value="CB"/>
    <property type="match status" value="1"/>
</dbReference>
<evidence type="ECO:0000256" key="4">
    <source>
        <dbReference type="ARBA" id="ARBA00023172"/>
    </source>
</evidence>
<feature type="domain" description="Tyr recombinase" evidence="6">
    <location>
        <begin position="180"/>
        <end position="409"/>
    </location>
</feature>